<dbReference type="GO" id="GO:0007165">
    <property type="term" value="P:signal transduction"/>
    <property type="evidence" value="ECO:0007669"/>
    <property type="project" value="InterPro"/>
</dbReference>
<dbReference type="InterPro" id="IPR011990">
    <property type="entry name" value="TPR-like_helical_dom_sf"/>
</dbReference>
<dbReference type="RefSeq" id="WP_066768006.1">
    <property type="nucleotide sequence ID" value="NZ_CP013244.1"/>
</dbReference>
<evidence type="ECO:0000256" key="2">
    <source>
        <dbReference type="SAM" id="Phobius"/>
    </source>
</evidence>
<name>A0A1B1AF03_9PROT</name>
<feature type="region of interest" description="Disordered" evidence="1">
    <location>
        <begin position="214"/>
        <end position="237"/>
    </location>
</feature>
<evidence type="ECO:0000256" key="1">
    <source>
        <dbReference type="SAM" id="MobiDB-lite"/>
    </source>
</evidence>
<sequence length="517" mass="56480">MADIFISYASEDRARVRPLAEALQERGFNVWWDRSLAAGQDYTAIIEKELKDAKAVIVVWTQSSANSTFVRDEAGRARDEGRLVPVMLDQVQIPLGFGAFQAEDFTRWNGGANAPQMQLLVEVLSAKLSGRAVNTNEIERRRRRLGTRIRVVSLLTVIALIAGIAWVVNDFVRPDPPPPDLRAELLRLLAEGQLTPEQAIQLAQILESGALGETQEARVDGAQPAPSAEAPSASMTADGAVSEASFDATAREAYRAAFTALAAHPDAQVRLAVAQMSQEGTRDAAMQTLWTYANEHPDDPLREDIYLLCGSVGEVNNNPLGQRALEQATSLRTRDPAVWRMLSRSYERVNRSAEATAAAQVSEGVAAQNSGDTAAAEQQLQLALPQLTSPELRAPVASELGQIAEQRGDFTAASARFSQAYTAREQVAQAAPDSAAAEVIQADAQQLVRALDRSGRTREACERLRQAQEQHDVAAPDEELLQRCQRQFRTNLRNDVQLAPQLRQRAIVVRPEVTPTP</sequence>
<dbReference type="Gene3D" id="3.40.50.10140">
    <property type="entry name" value="Toll/interleukin-1 receptor homology (TIR) domain"/>
    <property type="match status" value="1"/>
</dbReference>
<dbReference type="Proteomes" id="UP000092498">
    <property type="component" value="Chromosome"/>
</dbReference>
<feature type="domain" description="TIR" evidence="3">
    <location>
        <begin position="1"/>
        <end position="132"/>
    </location>
</feature>
<dbReference type="InterPro" id="IPR035897">
    <property type="entry name" value="Toll_tir_struct_dom_sf"/>
</dbReference>
<accession>A0A1B1AF03</accession>
<dbReference type="OrthoDB" id="105971at2"/>
<dbReference type="Gene3D" id="1.25.40.10">
    <property type="entry name" value="Tetratricopeptide repeat domain"/>
    <property type="match status" value="1"/>
</dbReference>
<keyword evidence="2" id="KW-0812">Transmembrane</keyword>
<feature type="transmembrane region" description="Helical" evidence="2">
    <location>
        <begin position="149"/>
        <end position="168"/>
    </location>
</feature>
<dbReference type="SMART" id="SM00255">
    <property type="entry name" value="TIR"/>
    <property type="match status" value="1"/>
</dbReference>
<reference evidence="4 5" key="1">
    <citation type="submission" date="2015-11" db="EMBL/GenBank/DDBJ databases">
        <title>Whole-Genome Sequence of Candidatus Oderbacter manganicum from the National Park Lower Oder Valley, Germany.</title>
        <authorList>
            <person name="Braun B."/>
            <person name="Liere K."/>
            <person name="Szewzyk U."/>
        </authorList>
    </citation>
    <scope>NUCLEOTIDE SEQUENCE [LARGE SCALE GENOMIC DNA]</scope>
    <source>
        <strain evidence="4 5">OTSz_A_272</strain>
    </source>
</reference>
<protein>
    <recommendedName>
        <fullName evidence="3">TIR domain-containing protein</fullName>
    </recommendedName>
</protein>
<evidence type="ECO:0000313" key="4">
    <source>
        <dbReference type="EMBL" id="ANP45121.1"/>
    </source>
</evidence>
<feature type="compositionally biased region" description="Low complexity" evidence="1">
    <location>
        <begin position="222"/>
        <end position="234"/>
    </location>
</feature>
<proteinExistence type="predicted"/>
<dbReference type="PROSITE" id="PS50104">
    <property type="entry name" value="TIR"/>
    <property type="match status" value="1"/>
</dbReference>
<organism evidence="4 5">
    <name type="scientific">Candidatus Viadribacter manganicus</name>
    <dbReference type="NCBI Taxonomy" id="1759059"/>
    <lineage>
        <taxon>Bacteria</taxon>
        <taxon>Pseudomonadati</taxon>
        <taxon>Pseudomonadota</taxon>
        <taxon>Alphaproteobacteria</taxon>
        <taxon>Hyphomonadales</taxon>
        <taxon>Hyphomonadaceae</taxon>
        <taxon>Candidatus Viadribacter</taxon>
    </lineage>
</organism>
<evidence type="ECO:0000259" key="3">
    <source>
        <dbReference type="PROSITE" id="PS50104"/>
    </source>
</evidence>
<dbReference type="KEGG" id="cbot:ATE48_03905"/>
<keyword evidence="5" id="KW-1185">Reference proteome</keyword>
<dbReference type="SUPFAM" id="SSF52200">
    <property type="entry name" value="Toll/Interleukin receptor TIR domain"/>
    <property type="match status" value="1"/>
</dbReference>
<evidence type="ECO:0000313" key="5">
    <source>
        <dbReference type="Proteomes" id="UP000092498"/>
    </source>
</evidence>
<keyword evidence="2" id="KW-0472">Membrane</keyword>
<keyword evidence="2" id="KW-1133">Transmembrane helix</keyword>
<dbReference type="Pfam" id="PF13676">
    <property type="entry name" value="TIR_2"/>
    <property type="match status" value="1"/>
</dbReference>
<dbReference type="InParanoid" id="A0A1B1AF03"/>
<dbReference type="InterPro" id="IPR000157">
    <property type="entry name" value="TIR_dom"/>
</dbReference>
<dbReference type="EMBL" id="CP013244">
    <property type="protein sequence ID" value="ANP45121.1"/>
    <property type="molecule type" value="Genomic_DNA"/>
</dbReference>
<gene>
    <name evidence="4" type="ORF">ATE48_03905</name>
</gene>
<dbReference type="AlphaFoldDB" id="A0A1B1AF03"/>
<dbReference type="STRING" id="1759059.ATE48_03905"/>